<keyword evidence="1" id="KW-0812">Transmembrane</keyword>
<feature type="transmembrane region" description="Helical" evidence="1">
    <location>
        <begin position="167"/>
        <end position="185"/>
    </location>
</feature>
<name>A0ABD5EVC0_9ACTN</name>
<keyword evidence="1" id="KW-0472">Membrane</keyword>
<organism evidence="2 3">
    <name type="scientific">Streptomyces doudnae</name>
    <dbReference type="NCBI Taxonomy" id="3075536"/>
    <lineage>
        <taxon>Bacteria</taxon>
        <taxon>Bacillati</taxon>
        <taxon>Actinomycetota</taxon>
        <taxon>Actinomycetes</taxon>
        <taxon>Kitasatosporales</taxon>
        <taxon>Streptomycetaceae</taxon>
        <taxon>Streptomyces</taxon>
    </lineage>
</organism>
<keyword evidence="1" id="KW-1133">Transmembrane helix</keyword>
<comment type="caution">
    <text evidence="2">The sequence shown here is derived from an EMBL/GenBank/DDBJ whole genome shotgun (WGS) entry which is preliminary data.</text>
</comment>
<dbReference type="EMBL" id="JAVRES010000018">
    <property type="protein sequence ID" value="MDT0438595.1"/>
    <property type="molecule type" value="Genomic_DNA"/>
</dbReference>
<evidence type="ECO:0000313" key="3">
    <source>
        <dbReference type="Proteomes" id="UP001183535"/>
    </source>
</evidence>
<evidence type="ECO:0000313" key="2">
    <source>
        <dbReference type="EMBL" id="MDT0438595.1"/>
    </source>
</evidence>
<sequence length="276" mass="28422">MSTLLPGLPRAVLRLHRPALALWTAFVLVTVGCLVLVASASDGARSGLTDCTAPGDGCLADPWAIDYGSLLGTVGGLTSLGVWAVAAWAGGALIGRELESGTARLAWTQGVSPRRWLATGLALPALALTTGSAAVAAVFQWAWSSHQDLTADEWATTGAFAARGPALAAYTLCALALGALTGLLLRRQLPALGASLALTVALGQAMAALRARFWPTATLHDGQHLSPHAWQPSGHGPAYHPASHFWPIHLVETGVVVTLAALATAAAFAVLRRRTA</sequence>
<feature type="transmembrane region" description="Helical" evidence="1">
    <location>
        <begin position="70"/>
        <end position="95"/>
    </location>
</feature>
<protein>
    <recommendedName>
        <fullName evidence="4">ABC transporter permease</fullName>
    </recommendedName>
</protein>
<feature type="transmembrane region" description="Helical" evidence="1">
    <location>
        <begin position="192"/>
        <end position="211"/>
    </location>
</feature>
<accession>A0ABD5EVC0</accession>
<feature type="transmembrane region" description="Helical" evidence="1">
    <location>
        <begin position="20"/>
        <end position="40"/>
    </location>
</feature>
<gene>
    <name evidence="2" type="ORF">RM877_28325</name>
</gene>
<keyword evidence="3" id="KW-1185">Reference proteome</keyword>
<evidence type="ECO:0008006" key="4">
    <source>
        <dbReference type="Google" id="ProtNLM"/>
    </source>
</evidence>
<dbReference type="AlphaFoldDB" id="A0ABD5EVC0"/>
<evidence type="ECO:0000256" key="1">
    <source>
        <dbReference type="SAM" id="Phobius"/>
    </source>
</evidence>
<proteinExistence type="predicted"/>
<reference evidence="3" key="1">
    <citation type="submission" date="2023-07" db="EMBL/GenBank/DDBJ databases">
        <title>30 novel species of actinomycetes from the DSMZ collection.</title>
        <authorList>
            <person name="Nouioui I."/>
        </authorList>
    </citation>
    <scope>NUCLEOTIDE SEQUENCE [LARGE SCALE GENOMIC DNA]</scope>
    <source>
        <strain evidence="3">DSM 41981</strain>
    </source>
</reference>
<feature type="transmembrane region" description="Helical" evidence="1">
    <location>
        <begin position="116"/>
        <end position="143"/>
    </location>
</feature>
<dbReference type="Proteomes" id="UP001183535">
    <property type="component" value="Unassembled WGS sequence"/>
</dbReference>
<feature type="transmembrane region" description="Helical" evidence="1">
    <location>
        <begin position="246"/>
        <end position="271"/>
    </location>
</feature>
<dbReference type="RefSeq" id="WP_093830456.1">
    <property type="nucleotide sequence ID" value="NZ_JAVRES010000018.1"/>
</dbReference>